<keyword evidence="1" id="KW-0732">Signal</keyword>
<dbReference type="KEGG" id="vde:111243567"/>
<evidence type="ECO:0000313" key="2">
    <source>
        <dbReference type="EnsemblMetazoa" id="XP_022645108"/>
    </source>
</evidence>
<proteinExistence type="predicted"/>
<organism evidence="2 3">
    <name type="scientific">Varroa destructor</name>
    <name type="common">Honeybee mite</name>
    <dbReference type="NCBI Taxonomy" id="109461"/>
    <lineage>
        <taxon>Eukaryota</taxon>
        <taxon>Metazoa</taxon>
        <taxon>Ecdysozoa</taxon>
        <taxon>Arthropoda</taxon>
        <taxon>Chelicerata</taxon>
        <taxon>Arachnida</taxon>
        <taxon>Acari</taxon>
        <taxon>Parasitiformes</taxon>
        <taxon>Mesostigmata</taxon>
        <taxon>Gamasina</taxon>
        <taxon>Dermanyssoidea</taxon>
        <taxon>Varroidae</taxon>
        <taxon>Varroa</taxon>
    </lineage>
</organism>
<dbReference type="InParanoid" id="A0A7M7J0I5"/>
<name>A0A7M7J0I5_VARDE</name>
<dbReference type="OrthoDB" id="6493326at2759"/>
<dbReference type="RefSeq" id="XP_022645106.1">
    <property type="nucleotide sequence ID" value="XM_022789371.1"/>
</dbReference>
<dbReference type="GeneID" id="111243567"/>
<dbReference type="InterPro" id="IPR038602">
    <property type="entry name" value="Mite_allergen_7_sf"/>
</dbReference>
<accession>A0A7M7J0I5</accession>
<dbReference type="RefSeq" id="XP_022645108.1">
    <property type="nucleotide sequence ID" value="XM_022789373.1"/>
</dbReference>
<dbReference type="EnsemblMetazoa" id="XM_022789371">
    <property type="protein sequence ID" value="XP_022645106"/>
    <property type="gene ID" value="LOC111243567"/>
</dbReference>
<feature type="signal peptide" evidence="1">
    <location>
        <begin position="1"/>
        <end position="38"/>
    </location>
</feature>
<evidence type="ECO:0000256" key="1">
    <source>
        <dbReference type="SAM" id="SignalP"/>
    </source>
</evidence>
<dbReference type="RefSeq" id="XP_022645105.1">
    <property type="nucleotide sequence ID" value="XM_022789370.1"/>
</dbReference>
<dbReference type="AlphaFoldDB" id="A0A7M7J0I5"/>
<dbReference type="Gene3D" id="3.15.10.50">
    <property type="match status" value="1"/>
</dbReference>
<reference evidence="2" key="1">
    <citation type="submission" date="2021-01" db="UniProtKB">
        <authorList>
            <consortium name="EnsemblMetazoa"/>
        </authorList>
    </citation>
    <scope>IDENTIFICATION</scope>
</reference>
<keyword evidence="3" id="KW-1185">Reference proteome</keyword>
<evidence type="ECO:0000313" key="3">
    <source>
        <dbReference type="Proteomes" id="UP000594260"/>
    </source>
</evidence>
<dbReference type="EnsemblMetazoa" id="XM_022789372">
    <property type="protein sequence ID" value="XP_022645107"/>
    <property type="gene ID" value="LOC111243567"/>
</dbReference>
<dbReference type="EnsemblMetazoa" id="XM_022789370">
    <property type="protein sequence ID" value="XP_022645105"/>
    <property type="gene ID" value="LOC111243567"/>
</dbReference>
<feature type="chain" id="PRO_5036207217" evidence="1">
    <location>
        <begin position="39"/>
        <end position="261"/>
    </location>
</feature>
<dbReference type="Proteomes" id="UP000594260">
    <property type="component" value="Unplaced"/>
</dbReference>
<sequence>MCCCQNSCFCCCCRTTILLLLTGATILFLLFTLHPAFAADEDVVDFHSQDEAFRNNAMGGPSARANNMVDRLIQLMQSSALISPQLNNITVERTLDLKHGTIEDLNIQGLVAGMQRSGDAVLSVSGTRFGLAMPISLRNVTVRALHRRSSPVGGLQAAGVAHLDVLTTRFRVSLGTTGMNLDDFKITSIGRIRMRKLDFIPGLDWFFSWLGETQINQRRAELVEPLEEAGTRVFHKALKSVTQDKIAEFIAERTNRLRMLG</sequence>
<dbReference type="RefSeq" id="XP_022645107.1">
    <property type="nucleotide sequence ID" value="XM_022789372.1"/>
</dbReference>
<protein>
    <submittedName>
        <fullName evidence="2">Uncharacterized protein</fullName>
    </submittedName>
</protein>
<dbReference type="EnsemblMetazoa" id="XM_022789373">
    <property type="protein sequence ID" value="XP_022645108"/>
    <property type="gene ID" value="LOC111243567"/>
</dbReference>